<keyword evidence="1" id="KW-0472">Membrane</keyword>
<dbReference type="PATRIC" id="fig|1429438.4.peg.4777"/>
<dbReference type="AlphaFoldDB" id="W4LGN4"/>
<keyword evidence="1" id="KW-1133">Transmembrane helix</keyword>
<keyword evidence="1" id="KW-0812">Transmembrane</keyword>
<organism evidence="2 3">
    <name type="scientific">Entotheonella factor</name>
    <dbReference type="NCBI Taxonomy" id="1429438"/>
    <lineage>
        <taxon>Bacteria</taxon>
        <taxon>Pseudomonadati</taxon>
        <taxon>Nitrospinota/Tectimicrobiota group</taxon>
        <taxon>Candidatus Tectimicrobiota</taxon>
        <taxon>Candidatus Entotheonellia</taxon>
        <taxon>Candidatus Entotheonellales</taxon>
        <taxon>Candidatus Entotheonellaceae</taxon>
        <taxon>Candidatus Entotheonella</taxon>
    </lineage>
</organism>
<evidence type="ECO:0000313" key="2">
    <source>
        <dbReference type="EMBL" id="ETW96855.1"/>
    </source>
</evidence>
<dbReference type="EMBL" id="AZHW01000733">
    <property type="protein sequence ID" value="ETW96855.1"/>
    <property type="molecule type" value="Genomic_DNA"/>
</dbReference>
<dbReference type="HOGENOM" id="CLU_2272261_0_0_7"/>
<keyword evidence="3" id="KW-1185">Reference proteome</keyword>
<protein>
    <submittedName>
        <fullName evidence="2">Uncharacterized protein</fullName>
    </submittedName>
</protein>
<gene>
    <name evidence="2" type="ORF">ETSY1_24945</name>
</gene>
<dbReference type="Proteomes" id="UP000019141">
    <property type="component" value="Unassembled WGS sequence"/>
</dbReference>
<proteinExistence type="predicted"/>
<sequence length="102" mass="11463">MYGSDHHAVALLPRAKDVLVADLKKIAILQFDLSGKFLGEFGDGVLQLQRDTYRQQKRRTGLILAGGAAVFAVVTGILIWFFIQRARQQTRWLLQQVPALQT</sequence>
<comment type="caution">
    <text evidence="2">The sequence shown here is derived from an EMBL/GenBank/DDBJ whole genome shotgun (WGS) entry which is preliminary data.</text>
</comment>
<feature type="transmembrane region" description="Helical" evidence="1">
    <location>
        <begin position="62"/>
        <end position="83"/>
    </location>
</feature>
<evidence type="ECO:0000313" key="3">
    <source>
        <dbReference type="Proteomes" id="UP000019141"/>
    </source>
</evidence>
<evidence type="ECO:0000256" key="1">
    <source>
        <dbReference type="SAM" id="Phobius"/>
    </source>
</evidence>
<reference evidence="2 3" key="1">
    <citation type="journal article" date="2014" name="Nature">
        <title>An environmental bacterial taxon with a large and distinct metabolic repertoire.</title>
        <authorList>
            <person name="Wilson M.C."/>
            <person name="Mori T."/>
            <person name="Ruckert C."/>
            <person name="Uria A.R."/>
            <person name="Helf M.J."/>
            <person name="Takada K."/>
            <person name="Gernert C."/>
            <person name="Steffens U.A."/>
            <person name="Heycke N."/>
            <person name="Schmitt S."/>
            <person name="Rinke C."/>
            <person name="Helfrich E.J."/>
            <person name="Brachmann A.O."/>
            <person name="Gurgui C."/>
            <person name="Wakimoto T."/>
            <person name="Kracht M."/>
            <person name="Crusemann M."/>
            <person name="Hentschel U."/>
            <person name="Abe I."/>
            <person name="Matsunaga S."/>
            <person name="Kalinowski J."/>
            <person name="Takeyama H."/>
            <person name="Piel J."/>
        </authorList>
    </citation>
    <scope>NUCLEOTIDE SEQUENCE [LARGE SCALE GENOMIC DNA]</scope>
    <source>
        <strain evidence="3">TSY1</strain>
    </source>
</reference>
<accession>W4LGN4</accession>
<name>W4LGN4_ENTF1</name>